<dbReference type="EMBL" id="HE965806">
    <property type="protein sequence ID" value="CCJ53237.1"/>
    <property type="molecule type" value="Genomic_DNA"/>
</dbReference>
<organism evidence="1 2">
    <name type="scientific">Bordetella bronchiseptica 253</name>
    <dbReference type="NCBI Taxonomy" id="568707"/>
    <lineage>
        <taxon>Bacteria</taxon>
        <taxon>Pseudomonadati</taxon>
        <taxon>Pseudomonadota</taxon>
        <taxon>Betaproteobacteria</taxon>
        <taxon>Burkholderiales</taxon>
        <taxon>Alcaligenaceae</taxon>
        <taxon>Bordetella</taxon>
    </lineage>
</organism>
<evidence type="ECO:0000313" key="2">
    <source>
        <dbReference type="Proteomes" id="UP000007564"/>
    </source>
</evidence>
<accession>A0A0C6P1I2</accession>
<gene>
    <name evidence="1" type="ORF">BN112_1319</name>
</gene>
<reference evidence="1 2" key="1">
    <citation type="journal article" date="2012" name="BMC Genomics">
        <title>Comparative genomics of the classical Bordetella subspecies: the evolution and exchange of virulence-associated diversity amongst closely related pathogens.</title>
        <authorList>
            <person name="Park J."/>
            <person name="Zhang Y."/>
            <person name="Buboltz A.M."/>
            <person name="Zhang X."/>
            <person name="Schuster S.C."/>
            <person name="Ahuja U."/>
            <person name="Liu M."/>
            <person name="Miller J.F."/>
            <person name="Sebaihia M."/>
            <person name="Bentley S.D."/>
            <person name="Parkhill J."/>
            <person name="Harvill E.T."/>
        </authorList>
    </citation>
    <scope>NUCLEOTIDE SEQUENCE [LARGE SCALE GENOMIC DNA]</scope>
    <source>
        <strain evidence="1 2">253</strain>
    </source>
</reference>
<dbReference type="OrthoDB" id="166981at2"/>
<dbReference type="Proteomes" id="UP000007564">
    <property type="component" value="Chromosome"/>
</dbReference>
<evidence type="ECO:0000313" key="1">
    <source>
        <dbReference type="EMBL" id="CCJ53237.1"/>
    </source>
</evidence>
<proteinExistence type="predicted"/>
<sequence length="199" mass="21781">MSDTKATLKFEVTLADLRRDGACFEGYNKVVRAVQGREFSDDDSARESYIKFSHAEPVALTAIIASNGLDDALWALRCLLGVDRDARLFAVWCARQVEHLMTDQRSKDALDVAERFANGEATEEERDAAWDAARAAAWDAVWDAAWDAARAAAKAAAWDAARPAARAANRAAALGAARDAQKEMFIAMCEGRAPWQQTT</sequence>
<protein>
    <submittedName>
        <fullName evidence="1">Uncharacterized protein</fullName>
    </submittedName>
</protein>
<dbReference type="RefSeq" id="WP_015064032.1">
    <property type="nucleotide sequence ID" value="NC_019382.1"/>
</dbReference>
<dbReference type="HOGENOM" id="CLU_097828_0_0_4"/>
<name>A0A0C6P1I2_BORBO</name>
<dbReference type="AlphaFoldDB" id="A0A0C6P1I2"/>
<dbReference type="KEGG" id="bbh:BN112_1319"/>